<evidence type="ECO:0000259" key="6">
    <source>
        <dbReference type="Pfam" id="PF00266"/>
    </source>
</evidence>
<evidence type="ECO:0000256" key="4">
    <source>
        <dbReference type="ARBA" id="ARBA00050776"/>
    </source>
</evidence>
<dbReference type="RefSeq" id="WP_183908287.1">
    <property type="nucleotide sequence ID" value="NZ_JACHXZ010000001.1"/>
</dbReference>
<dbReference type="InterPro" id="IPR015424">
    <property type="entry name" value="PyrdxlP-dep_Trfase"/>
</dbReference>
<dbReference type="AlphaFoldDB" id="A0A839UPP0"/>
<evidence type="ECO:0000313" key="8">
    <source>
        <dbReference type="Proteomes" id="UP000559987"/>
    </source>
</evidence>
<dbReference type="PANTHER" id="PTHR43586">
    <property type="entry name" value="CYSTEINE DESULFURASE"/>
    <property type="match status" value="1"/>
</dbReference>
<comment type="similarity">
    <text evidence="2">Belongs to the class-V pyridoxal-phosphate-dependent aminotransferase family. Csd subfamily.</text>
</comment>
<dbReference type="InterPro" id="IPR015422">
    <property type="entry name" value="PyrdxlP-dep_Trfase_small"/>
</dbReference>
<evidence type="ECO:0000313" key="7">
    <source>
        <dbReference type="EMBL" id="MBB3167508.1"/>
    </source>
</evidence>
<evidence type="ECO:0000256" key="5">
    <source>
        <dbReference type="RuleBase" id="RU004504"/>
    </source>
</evidence>
<dbReference type="SUPFAM" id="SSF53383">
    <property type="entry name" value="PLP-dependent transferases"/>
    <property type="match status" value="1"/>
</dbReference>
<dbReference type="InterPro" id="IPR000192">
    <property type="entry name" value="Aminotrans_V_dom"/>
</dbReference>
<evidence type="ECO:0000256" key="2">
    <source>
        <dbReference type="ARBA" id="ARBA00010447"/>
    </source>
</evidence>
<keyword evidence="3" id="KW-0663">Pyridoxal phosphate</keyword>
<gene>
    <name evidence="7" type="ORF">FHS30_000684</name>
</gene>
<protein>
    <submittedName>
        <fullName evidence="7">Selenocysteine lyase/cysteine desulfurase</fullName>
    </submittedName>
</protein>
<keyword evidence="7" id="KW-0456">Lyase</keyword>
<comment type="catalytic activity">
    <reaction evidence="4">
        <text>(sulfur carrier)-H + L-cysteine = (sulfur carrier)-SH + L-alanine</text>
        <dbReference type="Rhea" id="RHEA:43892"/>
        <dbReference type="Rhea" id="RHEA-COMP:14737"/>
        <dbReference type="Rhea" id="RHEA-COMP:14739"/>
        <dbReference type="ChEBI" id="CHEBI:29917"/>
        <dbReference type="ChEBI" id="CHEBI:35235"/>
        <dbReference type="ChEBI" id="CHEBI:57972"/>
        <dbReference type="ChEBI" id="CHEBI:64428"/>
        <dbReference type="EC" id="2.8.1.7"/>
    </reaction>
</comment>
<dbReference type="Proteomes" id="UP000559987">
    <property type="component" value="Unassembled WGS sequence"/>
</dbReference>
<dbReference type="PANTHER" id="PTHR43586:SF8">
    <property type="entry name" value="CYSTEINE DESULFURASE 1, CHLOROPLASTIC"/>
    <property type="match status" value="1"/>
</dbReference>
<comment type="caution">
    <text evidence="7">The sequence shown here is derived from an EMBL/GenBank/DDBJ whole genome shotgun (WGS) entry which is preliminary data.</text>
</comment>
<dbReference type="GO" id="GO:0016829">
    <property type="term" value="F:lyase activity"/>
    <property type="evidence" value="ECO:0007669"/>
    <property type="project" value="UniProtKB-KW"/>
</dbReference>
<dbReference type="Gene3D" id="3.90.1150.10">
    <property type="entry name" value="Aspartate Aminotransferase, domain 1"/>
    <property type="match status" value="1"/>
</dbReference>
<proteinExistence type="inferred from homology"/>
<dbReference type="InterPro" id="IPR020578">
    <property type="entry name" value="Aminotrans_V_PyrdxlP_BS"/>
</dbReference>
<feature type="domain" description="Aminotransferase class V" evidence="6">
    <location>
        <begin position="73"/>
        <end position="409"/>
    </location>
</feature>
<dbReference type="GO" id="GO:0031071">
    <property type="term" value="F:cysteine desulfurase activity"/>
    <property type="evidence" value="ECO:0007669"/>
    <property type="project" value="UniProtKB-EC"/>
</dbReference>
<dbReference type="InterPro" id="IPR015421">
    <property type="entry name" value="PyrdxlP-dep_Trfase_major"/>
</dbReference>
<name>A0A839UPP0_9GAMM</name>
<reference evidence="7 8" key="1">
    <citation type="submission" date="2020-08" db="EMBL/GenBank/DDBJ databases">
        <title>Genomic Encyclopedia of Type Strains, Phase III (KMG-III): the genomes of soil and plant-associated and newly described type strains.</title>
        <authorList>
            <person name="Whitman W."/>
        </authorList>
    </citation>
    <scope>NUCLEOTIDE SEQUENCE [LARGE SCALE GENOMIC DNA]</scope>
    <source>
        <strain evidence="7 8">CECT 8571</strain>
    </source>
</reference>
<comment type="cofactor">
    <cofactor evidence="1 5">
        <name>pyridoxal 5'-phosphate</name>
        <dbReference type="ChEBI" id="CHEBI:597326"/>
    </cofactor>
</comment>
<keyword evidence="8" id="KW-1185">Reference proteome</keyword>
<dbReference type="PROSITE" id="PS00595">
    <property type="entry name" value="AA_TRANSFER_CLASS_5"/>
    <property type="match status" value="1"/>
</dbReference>
<evidence type="ECO:0000256" key="1">
    <source>
        <dbReference type="ARBA" id="ARBA00001933"/>
    </source>
</evidence>
<dbReference type="EMBL" id="JACHXZ010000001">
    <property type="protein sequence ID" value="MBB3167508.1"/>
    <property type="molecule type" value="Genomic_DNA"/>
</dbReference>
<evidence type="ECO:0000256" key="3">
    <source>
        <dbReference type="ARBA" id="ARBA00022898"/>
    </source>
</evidence>
<dbReference type="Gene3D" id="3.40.640.10">
    <property type="entry name" value="Type I PLP-dependent aspartate aminotransferase-like (Major domain)"/>
    <property type="match status" value="1"/>
</dbReference>
<accession>A0A839UPP0</accession>
<dbReference type="Pfam" id="PF00266">
    <property type="entry name" value="Aminotran_5"/>
    <property type="match status" value="1"/>
</dbReference>
<organism evidence="7 8">
    <name type="scientific">Simiduia aestuariiviva</name>
    <dbReference type="NCBI Taxonomy" id="1510459"/>
    <lineage>
        <taxon>Bacteria</taxon>
        <taxon>Pseudomonadati</taxon>
        <taxon>Pseudomonadota</taxon>
        <taxon>Gammaproteobacteria</taxon>
        <taxon>Cellvibrionales</taxon>
        <taxon>Cellvibrionaceae</taxon>
        <taxon>Simiduia</taxon>
    </lineage>
</organism>
<sequence length="441" mass="48139">MLRRQFLTGLGLGVGASVIAPQLAAASATGTTPLAAGSPAAMIKPADWVALRNLFPLTKKYIQLSTFLLASHPRPVSDAIEKHRRAFDENPSDYWHQHFLTIDRDICQSAADYMGGKAEQIALTDSTTMGLGLIYSGLQLESGDEILQTVHDHYSTDMSLAHRAKRSGGSVRRIALYDNPALVNTADVVKRLTAAVNQQTKVVAATWVHSSTGVKLPIRAMADAIASLNKKRKANRQIIFCVDGVHGFGIEDIDVTTLGCDFFVAGTHKWIFGPRGTGVIWGNERAWSQSEPVIPSFSGSYDVWLGNLTQDQVPMGEHMSPGGFHSFEHRWALPEAFKLHLQLGKANVQKRIHQLNTYTKQGLSAMPHVTLYTPLASALSSGLVCFDVQGMPAEAVVEHMHKKGIIMSATPYRNSYARFAPSLLNNEQEIDVALKEISTLG</sequence>